<dbReference type="STRING" id="67780.B6E78_10510"/>
<dbReference type="KEGG" id="eic:NT01EI_3786"/>
<name>C5BB69_EDWI9</name>
<sequence>MTTGVRKRFNHLSDRYLAVYRIRIMSRITLLFLFVLACQTAVYAASPKATGEAPQPAPYLRPGAPTFDLTLVNFRAHYNQAFPSLPLEEYRAISVRDENLPLTRAATRINAAVYSSVVLEKGTGKIKSLQITYLPSGDGERGKEKRGARNGAETPDRQLAIRYMAALMQSFSPTISPQQSLEKVAELLSRGRSQPYYSQQDGSLRYVVSDSGEKGITFAVEPIKLSLSEDAGS</sequence>
<gene>
    <name evidence="1" type="ordered locus">NT01EI_3786</name>
</gene>
<protein>
    <submittedName>
        <fullName evidence="1">Uncharacterized protein</fullName>
    </submittedName>
</protein>
<evidence type="ECO:0000313" key="1">
    <source>
        <dbReference type="EMBL" id="ACR70911.2"/>
    </source>
</evidence>
<dbReference type="InterPro" id="IPR009918">
    <property type="entry name" value="DUF1454"/>
</dbReference>
<organism evidence="1 2">
    <name type="scientific">Edwardsiella ictaluri (strain 93-146)</name>
    <dbReference type="NCBI Taxonomy" id="634503"/>
    <lineage>
        <taxon>Bacteria</taxon>
        <taxon>Pseudomonadati</taxon>
        <taxon>Pseudomonadota</taxon>
        <taxon>Gammaproteobacteria</taxon>
        <taxon>Enterobacterales</taxon>
        <taxon>Hafniaceae</taxon>
        <taxon>Edwardsiella</taxon>
    </lineage>
</organism>
<dbReference type="Proteomes" id="UP000001485">
    <property type="component" value="Chromosome"/>
</dbReference>
<dbReference type="AlphaFoldDB" id="C5BB69"/>
<reference evidence="2" key="1">
    <citation type="submission" date="2009-03" db="EMBL/GenBank/DDBJ databases">
        <title>Complete genome sequence of Edwardsiella ictaluri 93-146.</title>
        <authorList>
            <person name="Williams M.L."/>
            <person name="Gillaspy A.F."/>
            <person name="Dyer D.W."/>
            <person name="Thune R.L."/>
            <person name="Waldbieser G.C."/>
            <person name="Schuster S.C."/>
            <person name="Gipson J."/>
            <person name="Zaitshik J."/>
            <person name="Landry C."/>
            <person name="Lawrence M.L."/>
        </authorList>
    </citation>
    <scope>NUCLEOTIDE SEQUENCE [LARGE SCALE GENOMIC DNA]</scope>
    <source>
        <strain evidence="2">93-146</strain>
    </source>
</reference>
<dbReference type="EMBL" id="CP001600">
    <property type="protein sequence ID" value="ACR70911.2"/>
    <property type="molecule type" value="Genomic_DNA"/>
</dbReference>
<reference evidence="1 2" key="2">
    <citation type="journal article" date="2012" name="J. Bacteriol.">
        <title>Genome Sequence of Edwardsiella ictaluri 93-146, a Strain Associated with a Natural Channel Catfish Outbreak of Enteric Septicemia of Catfish.</title>
        <authorList>
            <person name="Williams M.L."/>
            <person name="Gillaspy A.F."/>
            <person name="Dyer D.W."/>
            <person name="Thune R.L."/>
            <person name="Waldbieser G.C."/>
            <person name="Schuster S.C."/>
            <person name="Gipson J."/>
            <person name="Zaitshik J."/>
            <person name="Landry C."/>
            <person name="Banes M.M."/>
            <person name="Lawrence M.L."/>
        </authorList>
    </citation>
    <scope>NUCLEOTIDE SEQUENCE [LARGE SCALE GENOMIC DNA]</scope>
    <source>
        <strain evidence="1 2">93-146</strain>
    </source>
</reference>
<dbReference type="HOGENOM" id="CLU_103682_0_0_6"/>
<proteinExistence type="predicted"/>
<dbReference type="Pfam" id="PF07305">
    <property type="entry name" value="DUF1454"/>
    <property type="match status" value="1"/>
</dbReference>
<accession>C5BB69</accession>
<evidence type="ECO:0000313" key="2">
    <source>
        <dbReference type="Proteomes" id="UP000001485"/>
    </source>
</evidence>